<proteinExistence type="predicted"/>
<dbReference type="Proteomes" id="UP001231189">
    <property type="component" value="Unassembled WGS sequence"/>
</dbReference>
<feature type="domain" description="Tf2-1-like SH3-like" evidence="3">
    <location>
        <begin position="313"/>
        <end position="375"/>
    </location>
</feature>
<dbReference type="InterPro" id="IPR056924">
    <property type="entry name" value="SH3_Tf2-1"/>
</dbReference>
<keyword evidence="5" id="KW-1185">Reference proteome</keyword>
<dbReference type="Gene3D" id="1.10.340.70">
    <property type="match status" value="1"/>
</dbReference>
<comment type="caution">
    <text evidence="4">The sequence shown here is derived from an EMBL/GenBank/DDBJ whole genome shotgun (WGS) entry which is preliminary data.</text>
</comment>
<evidence type="ECO:0000259" key="2">
    <source>
        <dbReference type="Pfam" id="PF17921"/>
    </source>
</evidence>
<dbReference type="Pfam" id="PF17921">
    <property type="entry name" value="Integrase_H2C2"/>
    <property type="match status" value="1"/>
</dbReference>
<evidence type="ECO:0000313" key="5">
    <source>
        <dbReference type="Proteomes" id="UP001231189"/>
    </source>
</evidence>
<evidence type="ECO:0000259" key="3">
    <source>
        <dbReference type="Pfam" id="PF24626"/>
    </source>
</evidence>
<name>A0AAD8SBY8_LOLMU</name>
<feature type="region of interest" description="Disordered" evidence="1">
    <location>
        <begin position="131"/>
        <end position="160"/>
    </location>
</feature>
<dbReference type="EMBL" id="JAUUTY010000004">
    <property type="protein sequence ID" value="KAK1648833.1"/>
    <property type="molecule type" value="Genomic_DNA"/>
</dbReference>
<sequence length="392" mass="44236">MESTRPIEYAPTPRASTPRAYASRNMHARGQNKSSERGHARSVHAPSDVDVMQKKDPASPFTWMEYEVLRDHLQREICGATEAFDADIQSVNLKVDEATTTIHAVQTQVTDLQASIQTVTQAVAEIRTFVQPQQQPPPEEDDSVHGDFEDAPAAHGRGVGRGVGRDIGDGLCGRGFVPVGSQRVPQLQDDGLDKPKFSILRFEGGTDVEDYLSWELKIEKLWRLHDYTEDRKESHARGLMGHFGREKTLLMLAGHFYWPKMRPDVDRVNMEASKRADFVRKIHEKTKELIEKKGKNNVARVNKKCKEMLFKSGDMVWVHFRKDRFPKLRKSMLLPRGAGPYKVLAKINDNAYDIDLPTDEFGVSNSFNVADLTLYDGEDLGASRSTPFEGGR</sequence>
<dbReference type="PANTHER" id="PTHR35046:SF26">
    <property type="entry name" value="RNA-DIRECTED DNA POLYMERASE"/>
    <property type="match status" value="1"/>
</dbReference>
<dbReference type="Pfam" id="PF24626">
    <property type="entry name" value="SH3_Tf2-1"/>
    <property type="match status" value="1"/>
</dbReference>
<evidence type="ECO:0000313" key="4">
    <source>
        <dbReference type="EMBL" id="KAK1648833.1"/>
    </source>
</evidence>
<evidence type="ECO:0000256" key="1">
    <source>
        <dbReference type="SAM" id="MobiDB-lite"/>
    </source>
</evidence>
<reference evidence="4" key="1">
    <citation type="submission" date="2023-07" db="EMBL/GenBank/DDBJ databases">
        <title>A chromosome-level genome assembly of Lolium multiflorum.</title>
        <authorList>
            <person name="Chen Y."/>
            <person name="Copetti D."/>
            <person name="Kolliker R."/>
            <person name="Studer B."/>
        </authorList>
    </citation>
    <scope>NUCLEOTIDE SEQUENCE</scope>
    <source>
        <strain evidence="4">02402/16</strain>
        <tissue evidence="4">Leaf</tissue>
    </source>
</reference>
<gene>
    <name evidence="4" type="ORF">QYE76_066638</name>
</gene>
<feature type="region of interest" description="Disordered" evidence="1">
    <location>
        <begin position="1"/>
        <end position="54"/>
    </location>
</feature>
<dbReference type="AlphaFoldDB" id="A0AAD8SBY8"/>
<feature type="domain" description="Integrase zinc-binding" evidence="2">
    <location>
        <begin position="232"/>
        <end position="267"/>
    </location>
</feature>
<dbReference type="PANTHER" id="PTHR35046">
    <property type="entry name" value="ZINC KNUCKLE (CCHC-TYPE) FAMILY PROTEIN"/>
    <property type="match status" value="1"/>
</dbReference>
<accession>A0AAD8SBY8</accession>
<dbReference type="InterPro" id="IPR041588">
    <property type="entry name" value="Integrase_H2C2"/>
</dbReference>
<protein>
    <submittedName>
        <fullName evidence="4">Uncharacterized protein</fullName>
    </submittedName>
</protein>
<organism evidence="4 5">
    <name type="scientific">Lolium multiflorum</name>
    <name type="common">Italian ryegrass</name>
    <name type="synonym">Lolium perenne subsp. multiflorum</name>
    <dbReference type="NCBI Taxonomy" id="4521"/>
    <lineage>
        <taxon>Eukaryota</taxon>
        <taxon>Viridiplantae</taxon>
        <taxon>Streptophyta</taxon>
        <taxon>Embryophyta</taxon>
        <taxon>Tracheophyta</taxon>
        <taxon>Spermatophyta</taxon>
        <taxon>Magnoliopsida</taxon>
        <taxon>Liliopsida</taxon>
        <taxon>Poales</taxon>
        <taxon>Poaceae</taxon>
        <taxon>BOP clade</taxon>
        <taxon>Pooideae</taxon>
        <taxon>Poodae</taxon>
        <taxon>Poeae</taxon>
        <taxon>Poeae Chloroplast Group 2 (Poeae type)</taxon>
        <taxon>Loliodinae</taxon>
        <taxon>Loliinae</taxon>
        <taxon>Lolium</taxon>
    </lineage>
</organism>